<dbReference type="PANTHER" id="PTHR23149">
    <property type="entry name" value="G PATCH DOMAIN CONTAINING PROTEIN"/>
    <property type="match status" value="1"/>
</dbReference>
<comment type="similarity">
    <text evidence="5">Belongs to the PINX1 family.</text>
</comment>
<accession>A0A8H5BNS2</accession>
<feature type="compositionally biased region" description="Basic residues" evidence="7">
    <location>
        <begin position="396"/>
        <end position="414"/>
    </location>
</feature>
<dbReference type="InterPro" id="IPR050656">
    <property type="entry name" value="PINX1"/>
</dbReference>
<feature type="region of interest" description="Disordered" evidence="7">
    <location>
        <begin position="226"/>
        <end position="252"/>
    </location>
</feature>
<dbReference type="Pfam" id="PF01585">
    <property type="entry name" value="G-patch"/>
    <property type="match status" value="1"/>
</dbReference>
<dbReference type="OrthoDB" id="29523at2759"/>
<reference evidence="9 10" key="1">
    <citation type="journal article" date="2020" name="ISME J.">
        <title>Uncovering the hidden diversity of litter-decomposition mechanisms in mushroom-forming fungi.</title>
        <authorList>
            <person name="Floudas D."/>
            <person name="Bentzer J."/>
            <person name="Ahren D."/>
            <person name="Johansson T."/>
            <person name="Persson P."/>
            <person name="Tunlid A."/>
        </authorList>
    </citation>
    <scope>NUCLEOTIDE SEQUENCE [LARGE SCALE GENOMIC DNA]</scope>
    <source>
        <strain evidence="9 10">CBS 175.51</strain>
    </source>
</reference>
<evidence type="ECO:0000256" key="7">
    <source>
        <dbReference type="SAM" id="MobiDB-lite"/>
    </source>
</evidence>
<dbReference type="PANTHER" id="PTHR23149:SF31">
    <property type="entry name" value="PROTEIN PXR1"/>
    <property type="match status" value="1"/>
</dbReference>
<dbReference type="EMBL" id="JAACJK010000163">
    <property type="protein sequence ID" value="KAF5326583.1"/>
    <property type="molecule type" value="Genomic_DNA"/>
</dbReference>
<feature type="compositionally biased region" description="Acidic residues" evidence="7">
    <location>
        <begin position="378"/>
        <end position="392"/>
    </location>
</feature>
<dbReference type="GO" id="GO:0003676">
    <property type="term" value="F:nucleic acid binding"/>
    <property type="evidence" value="ECO:0007669"/>
    <property type="project" value="InterPro"/>
</dbReference>
<dbReference type="PROSITE" id="PS50174">
    <property type="entry name" value="G_PATCH"/>
    <property type="match status" value="1"/>
</dbReference>
<feature type="compositionally biased region" description="Low complexity" evidence="7">
    <location>
        <begin position="226"/>
        <end position="246"/>
    </location>
</feature>
<feature type="compositionally biased region" description="Basic and acidic residues" evidence="7">
    <location>
        <begin position="1"/>
        <end position="14"/>
    </location>
</feature>
<keyword evidence="3" id="KW-0698">rRNA processing</keyword>
<evidence type="ECO:0000256" key="2">
    <source>
        <dbReference type="ARBA" id="ARBA00022517"/>
    </source>
</evidence>
<feature type="compositionally biased region" description="Polar residues" evidence="7">
    <location>
        <begin position="95"/>
        <end position="106"/>
    </location>
</feature>
<feature type="region of interest" description="Disordered" evidence="7">
    <location>
        <begin position="362"/>
        <end position="454"/>
    </location>
</feature>
<feature type="compositionally biased region" description="Basic residues" evidence="7">
    <location>
        <begin position="429"/>
        <end position="446"/>
    </location>
</feature>
<keyword evidence="4" id="KW-0539">Nucleus</keyword>
<evidence type="ECO:0000313" key="10">
    <source>
        <dbReference type="Proteomes" id="UP000541558"/>
    </source>
</evidence>
<evidence type="ECO:0000256" key="1">
    <source>
        <dbReference type="ARBA" id="ARBA00004604"/>
    </source>
</evidence>
<dbReference type="InterPro" id="IPR000467">
    <property type="entry name" value="G_patch_dom"/>
</dbReference>
<dbReference type="AlphaFoldDB" id="A0A8H5BNS2"/>
<keyword evidence="2" id="KW-0690">Ribosome biogenesis</keyword>
<comment type="subcellular location">
    <subcellularLocation>
        <location evidence="1">Nucleus</location>
        <location evidence="1">Nucleolus</location>
    </subcellularLocation>
</comment>
<feature type="domain" description="G-patch" evidence="8">
    <location>
        <begin position="25"/>
        <end position="71"/>
    </location>
</feature>
<evidence type="ECO:0000256" key="6">
    <source>
        <dbReference type="ARBA" id="ARBA00041961"/>
    </source>
</evidence>
<feature type="compositionally biased region" description="Basic and acidic residues" evidence="7">
    <location>
        <begin position="415"/>
        <end position="428"/>
    </location>
</feature>
<feature type="compositionally biased region" description="Pro residues" evidence="7">
    <location>
        <begin position="185"/>
        <end position="194"/>
    </location>
</feature>
<proteinExistence type="inferred from homology"/>
<feature type="region of interest" description="Disordered" evidence="7">
    <location>
        <begin position="1"/>
        <end position="20"/>
    </location>
</feature>
<keyword evidence="10" id="KW-1185">Reference proteome</keyword>
<sequence>MGLSGRKEKQRIPNDPRNLTWADDASRFGQSYLSKFGWDASKGLGVGGEGRTSHIKVAQKLDMMGIGAAHQKDPNGIAWKQNKDFENLLKRLNAGSDTGTVETTTEVAMKEEVVTETDNKDCEGLTEKEKRRKEKKEKKDKKKDKKRKHGEDGEDSSEKKKRRKSSEEPLEKKAEDVQMKEASPAPAPAPPVKRMPPRFRAHRARAIAAKTISSKSDAHISEILGIAPTPSISTPTSEPSSGTATPGDQGKLTVISELEKITTSTKSVADYFKEKLQAKTSNSTSPFTSSDSTTPASTPGLGSRSRDNDYDDEVRPMGGLGFSRLRLEVKEECDVVQEATMRMGLSKFSSLMSSTFLTQSLTNFDDPQKKEEAKVEEVAGDDDSSSSEEEETKEERKRRRKEEKEKKRVAKKEKRAKEEKGEKDPSAKKEKKRKGTRRTRRAKRRRTNESTGPP</sequence>
<dbReference type="GO" id="GO:0006364">
    <property type="term" value="P:rRNA processing"/>
    <property type="evidence" value="ECO:0007669"/>
    <property type="project" value="UniProtKB-KW"/>
</dbReference>
<evidence type="ECO:0000313" key="9">
    <source>
        <dbReference type="EMBL" id="KAF5326583.1"/>
    </source>
</evidence>
<feature type="region of interest" description="Disordered" evidence="7">
    <location>
        <begin position="93"/>
        <end position="196"/>
    </location>
</feature>
<feature type="compositionally biased region" description="Basic residues" evidence="7">
    <location>
        <begin position="130"/>
        <end position="148"/>
    </location>
</feature>
<feature type="compositionally biased region" description="Basic and acidic residues" evidence="7">
    <location>
        <begin position="165"/>
        <end position="179"/>
    </location>
</feature>
<organism evidence="9 10">
    <name type="scientific">Ephemerocybe angulata</name>
    <dbReference type="NCBI Taxonomy" id="980116"/>
    <lineage>
        <taxon>Eukaryota</taxon>
        <taxon>Fungi</taxon>
        <taxon>Dikarya</taxon>
        <taxon>Basidiomycota</taxon>
        <taxon>Agaricomycotina</taxon>
        <taxon>Agaricomycetes</taxon>
        <taxon>Agaricomycetidae</taxon>
        <taxon>Agaricales</taxon>
        <taxon>Agaricineae</taxon>
        <taxon>Psathyrellaceae</taxon>
        <taxon>Ephemerocybe</taxon>
    </lineage>
</organism>
<evidence type="ECO:0000256" key="5">
    <source>
        <dbReference type="ARBA" id="ARBA00038007"/>
    </source>
</evidence>
<dbReference type="Proteomes" id="UP000541558">
    <property type="component" value="Unassembled WGS sequence"/>
</dbReference>
<feature type="compositionally biased region" description="Basic and acidic residues" evidence="7">
    <location>
        <begin position="366"/>
        <end position="377"/>
    </location>
</feature>
<feature type="compositionally biased region" description="Basic and acidic residues" evidence="7">
    <location>
        <begin position="108"/>
        <end position="129"/>
    </location>
</feature>
<name>A0A8H5BNS2_9AGAR</name>
<feature type="region of interest" description="Disordered" evidence="7">
    <location>
        <begin position="278"/>
        <end position="321"/>
    </location>
</feature>
<evidence type="ECO:0000256" key="3">
    <source>
        <dbReference type="ARBA" id="ARBA00022552"/>
    </source>
</evidence>
<dbReference type="SMART" id="SM00443">
    <property type="entry name" value="G_patch"/>
    <property type="match status" value="1"/>
</dbReference>
<protein>
    <recommendedName>
        <fullName evidence="6">PinX1-related protein 1</fullName>
    </recommendedName>
</protein>
<comment type="caution">
    <text evidence="9">The sequence shown here is derived from an EMBL/GenBank/DDBJ whole genome shotgun (WGS) entry which is preliminary data.</text>
</comment>
<evidence type="ECO:0000259" key="8">
    <source>
        <dbReference type="PROSITE" id="PS50174"/>
    </source>
</evidence>
<gene>
    <name evidence="9" type="ORF">D9611_000012</name>
</gene>
<evidence type="ECO:0000256" key="4">
    <source>
        <dbReference type="ARBA" id="ARBA00023242"/>
    </source>
</evidence>
<dbReference type="GO" id="GO:0005730">
    <property type="term" value="C:nucleolus"/>
    <property type="evidence" value="ECO:0007669"/>
    <property type="project" value="UniProtKB-SubCell"/>
</dbReference>
<feature type="compositionally biased region" description="Low complexity" evidence="7">
    <location>
        <begin position="280"/>
        <end position="299"/>
    </location>
</feature>